<feature type="region of interest" description="Disordered" evidence="1">
    <location>
        <begin position="1"/>
        <end position="37"/>
    </location>
</feature>
<feature type="compositionally biased region" description="Basic residues" evidence="1">
    <location>
        <begin position="1"/>
        <end position="16"/>
    </location>
</feature>
<accession>C9ZPZ0</accession>
<reference evidence="2" key="1">
    <citation type="submission" date="2009-09" db="EMBL/GenBank/DDBJ databases">
        <title>The genome sequence of Trypanosoma brucei gambiense: the cause of Human African trypanosomasis.</title>
        <authorList>
            <person name="Jackson A.P."/>
            <person name="Sanders M."/>
            <person name="Berry A."/>
            <person name="McQuillan J."/>
            <person name="Aslett M.A."/>
            <person name="Quail M.A."/>
            <person name="Macleod A."/>
            <person name="Melville S.E."/>
            <person name="Gibson W."/>
            <person name="Barry J.D."/>
            <person name="Berriman M."/>
            <person name="Hertz-Fowler C."/>
        </authorList>
    </citation>
    <scope>NUCLEOTIDE SEQUENCE</scope>
    <source>
        <strain evidence="2">Dal 972 clone 1</strain>
    </source>
</reference>
<dbReference type="EMBL" id="FN554968">
    <property type="protein sequence ID" value="CBH11468.1"/>
    <property type="molecule type" value="Genomic_DNA"/>
</dbReference>
<gene>
    <name evidence="2" type="ORF">TbgDal_V6080</name>
</gene>
<dbReference type="Proteomes" id="UP000002316">
    <property type="component" value="Chromosome 5"/>
</dbReference>
<feature type="region of interest" description="Disordered" evidence="1">
    <location>
        <begin position="61"/>
        <end position="120"/>
    </location>
</feature>
<evidence type="ECO:0000256" key="1">
    <source>
        <dbReference type="SAM" id="MobiDB-lite"/>
    </source>
</evidence>
<name>C9ZPZ0_TRYB9</name>
<evidence type="ECO:0000313" key="2">
    <source>
        <dbReference type="EMBL" id="CBH11468.1"/>
    </source>
</evidence>
<organism evidence="2">
    <name type="scientific">Trypanosoma brucei gambiense (strain MHOM/CI/86/DAL972)</name>
    <dbReference type="NCBI Taxonomy" id="679716"/>
    <lineage>
        <taxon>Eukaryota</taxon>
        <taxon>Discoba</taxon>
        <taxon>Euglenozoa</taxon>
        <taxon>Kinetoplastea</taxon>
        <taxon>Metakinetoplastina</taxon>
        <taxon>Trypanosomatida</taxon>
        <taxon>Trypanosomatidae</taxon>
        <taxon>Trypanosoma</taxon>
    </lineage>
</organism>
<sequence length="178" mass="19367">MTLRPTSKRASKKKQSQKTSHIQESRVVVRNNRKYTSKPLKLLFSKKKGLKTTRITKAHTNCCGDATRNNPPPPPCGRSSCQSPSPNIWKVQQLSGGRSSTQNPLTPVEAPQEARATTHTNTQTTTFGTHASQAEAGATLTSLAFDAPNFSVAHPRACHLHTINSEGPAKQTRKATTQ</sequence>
<dbReference type="KEGG" id="tbg:TbgDal_V6080"/>
<feature type="compositionally biased region" description="Polar residues" evidence="1">
    <location>
        <begin position="79"/>
        <end position="105"/>
    </location>
</feature>
<dbReference type="GeneID" id="23861633"/>
<dbReference type="AlphaFoldDB" id="C9ZPZ0"/>
<proteinExistence type="predicted"/>
<protein>
    <submittedName>
        <fullName evidence="2">Uncharacterized protein</fullName>
    </submittedName>
</protein>
<dbReference type="RefSeq" id="XP_011773755.1">
    <property type="nucleotide sequence ID" value="XM_011775453.1"/>
</dbReference>